<evidence type="ECO:0000313" key="1">
    <source>
        <dbReference type="EMBL" id="QFY45050.1"/>
    </source>
</evidence>
<reference evidence="1 2" key="1">
    <citation type="submission" date="2019-09" db="EMBL/GenBank/DDBJ databases">
        <title>Ecophysiology of the spiral-shaped methanotroph Methylospira mobilis as revealed by the complete genome sequence.</title>
        <authorList>
            <person name="Oshkin I.Y."/>
            <person name="Dedysh S.N."/>
            <person name="Miroshnikov K."/>
            <person name="Danilova O.V."/>
            <person name="Hakobyan A."/>
            <person name="Liesack W."/>
        </authorList>
    </citation>
    <scope>NUCLEOTIDE SEQUENCE [LARGE SCALE GENOMIC DNA]</scope>
    <source>
        <strain evidence="1 2">Shm1</strain>
    </source>
</reference>
<evidence type="ECO:0008006" key="3">
    <source>
        <dbReference type="Google" id="ProtNLM"/>
    </source>
</evidence>
<name>A0A5Q0BMS9_9GAMM</name>
<accession>A0A5Q0BMS9</accession>
<organism evidence="1 2">
    <name type="scientific">Candidatus Methylospira mobilis</name>
    <dbReference type="NCBI Taxonomy" id="1808979"/>
    <lineage>
        <taxon>Bacteria</taxon>
        <taxon>Pseudomonadati</taxon>
        <taxon>Pseudomonadota</taxon>
        <taxon>Gammaproteobacteria</taxon>
        <taxon>Methylococcales</taxon>
        <taxon>Methylococcaceae</taxon>
        <taxon>Candidatus Methylospira</taxon>
    </lineage>
</organism>
<sequence length="173" mass="19498">MGRPTLYRDEYAEQAYKLCLLGMTDAEMAEFFEVSESTINLWKIEYPEFSESIAMGKGVADAAVAEALYKSATGAHFIKEDRAVSDGCGGTKIITMEKQLPPESRAQSFWLKNRQPQQWRDKVEVNATMKLDQETLAMIETQFVARMAAAHERQRAVLIERGIVIDAEDTDLP</sequence>
<dbReference type="EMBL" id="CP044205">
    <property type="protein sequence ID" value="QFY45050.1"/>
    <property type="molecule type" value="Genomic_DNA"/>
</dbReference>
<dbReference type="KEGG" id="mmob:F6R98_10435"/>
<dbReference type="Proteomes" id="UP000325755">
    <property type="component" value="Chromosome"/>
</dbReference>
<protein>
    <recommendedName>
        <fullName evidence="3">Terminase</fullName>
    </recommendedName>
</protein>
<keyword evidence="2" id="KW-1185">Reference proteome</keyword>
<dbReference type="InParanoid" id="A0A5Q0BMS9"/>
<gene>
    <name evidence="1" type="ORF">F6R98_10435</name>
</gene>
<evidence type="ECO:0000313" key="2">
    <source>
        <dbReference type="Proteomes" id="UP000325755"/>
    </source>
</evidence>
<dbReference type="OrthoDB" id="5868871at2"/>
<proteinExistence type="predicted"/>
<dbReference type="AlphaFoldDB" id="A0A5Q0BMS9"/>